<dbReference type="PANTHER" id="PTHR15852:SF66">
    <property type="entry name" value="OS09G0423700 PROTEIN"/>
    <property type="match status" value="1"/>
</dbReference>
<gene>
    <name evidence="1" type="ORF">KFL_000950180</name>
</gene>
<dbReference type="STRING" id="105231.A0A1Y1HVV0"/>
<evidence type="ECO:0000313" key="1">
    <source>
        <dbReference type="EMBL" id="GAQ81942.1"/>
    </source>
</evidence>
<evidence type="ECO:0000313" key="2">
    <source>
        <dbReference type="Proteomes" id="UP000054558"/>
    </source>
</evidence>
<dbReference type="OMA" id="NTSCYIC"/>
<dbReference type="Proteomes" id="UP000054558">
    <property type="component" value="Unassembled WGS sequence"/>
</dbReference>
<dbReference type="SUPFAM" id="SSF57938">
    <property type="entry name" value="DnaJ/Hsp40 cysteine-rich domain"/>
    <property type="match status" value="1"/>
</dbReference>
<accession>A0A1Y1HVV0</accession>
<sequence length="96" mass="10767">MVELERAWHISKRPKPVPCSTCSAEGEVECPWCNGTGFLVLGDTMVCDVNDHDRSCRVCQGKGSIKCDDCKGTGKRAGWLERVPPHDSDDRFRFPR</sequence>
<dbReference type="AlphaFoldDB" id="A0A1Y1HVV0"/>
<dbReference type="OrthoDB" id="535916at2759"/>
<dbReference type="PANTHER" id="PTHR15852">
    <property type="entry name" value="PLASTID TRANSCRIPTIONALLY ACTIVE PROTEIN"/>
    <property type="match status" value="1"/>
</dbReference>
<dbReference type="Gene3D" id="6.20.20.10">
    <property type="match status" value="1"/>
</dbReference>
<dbReference type="EMBL" id="DF237044">
    <property type="protein sequence ID" value="GAQ81942.1"/>
    <property type="molecule type" value="Genomic_DNA"/>
</dbReference>
<protein>
    <submittedName>
        <fullName evidence="1">Uncharacterized protein</fullName>
    </submittedName>
</protein>
<organism evidence="1 2">
    <name type="scientific">Klebsormidium nitens</name>
    <name type="common">Green alga</name>
    <name type="synonym">Ulothrix nitens</name>
    <dbReference type="NCBI Taxonomy" id="105231"/>
    <lineage>
        <taxon>Eukaryota</taxon>
        <taxon>Viridiplantae</taxon>
        <taxon>Streptophyta</taxon>
        <taxon>Klebsormidiophyceae</taxon>
        <taxon>Klebsormidiales</taxon>
        <taxon>Klebsormidiaceae</taxon>
        <taxon>Klebsormidium</taxon>
    </lineage>
</organism>
<dbReference type="InterPro" id="IPR036410">
    <property type="entry name" value="HSP_DnaJ_Cys-rich_dom_sf"/>
</dbReference>
<name>A0A1Y1HVV0_KLENI</name>
<keyword evidence="2" id="KW-1185">Reference proteome</keyword>
<proteinExistence type="predicted"/>
<reference evidence="1 2" key="1">
    <citation type="journal article" date="2014" name="Nat. Commun.">
        <title>Klebsormidium flaccidum genome reveals primary factors for plant terrestrial adaptation.</title>
        <authorList>
            <person name="Hori K."/>
            <person name="Maruyama F."/>
            <person name="Fujisawa T."/>
            <person name="Togashi T."/>
            <person name="Yamamoto N."/>
            <person name="Seo M."/>
            <person name="Sato S."/>
            <person name="Yamada T."/>
            <person name="Mori H."/>
            <person name="Tajima N."/>
            <person name="Moriyama T."/>
            <person name="Ikeuchi M."/>
            <person name="Watanabe M."/>
            <person name="Wada H."/>
            <person name="Kobayashi K."/>
            <person name="Saito M."/>
            <person name="Masuda T."/>
            <person name="Sasaki-Sekimoto Y."/>
            <person name="Mashiguchi K."/>
            <person name="Awai K."/>
            <person name="Shimojima M."/>
            <person name="Masuda S."/>
            <person name="Iwai M."/>
            <person name="Nobusawa T."/>
            <person name="Narise T."/>
            <person name="Kondo S."/>
            <person name="Saito H."/>
            <person name="Sato R."/>
            <person name="Murakawa M."/>
            <person name="Ihara Y."/>
            <person name="Oshima-Yamada Y."/>
            <person name="Ohtaka K."/>
            <person name="Satoh M."/>
            <person name="Sonobe K."/>
            <person name="Ishii M."/>
            <person name="Ohtani R."/>
            <person name="Kanamori-Sato M."/>
            <person name="Honoki R."/>
            <person name="Miyazaki D."/>
            <person name="Mochizuki H."/>
            <person name="Umetsu J."/>
            <person name="Higashi K."/>
            <person name="Shibata D."/>
            <person name="Kamiya Y."/>
            <person name="Sato N."/>
            <person name="Nakamura Y."/>
            <person name="Tabata S."/>
            <person name="Ida S."/>
            <person name="Kurokawa K."/>
            <person name="Ohta H."/>
        </authorList>
    </citation>
    <scope>NUCLEOTIDE SEQUENCE [LARGE SCALE GENOMIC DNA]</scope>
    <source>
        <strain evidence="1 2">NIES-2285</strain>
    </source>
</reference>